<dbReference type="InterPro" id="IPR002081">
    <property type="entry name" value="Cryptochrome/DNA_photolyase_1"/>
</dbReference>
<evidence type="ECO:0000256" key="1">
    <source>
        <dbReference type="ARBA" id="ARBA00001974"/>
    </source>
</evidence>
<proteinExistence type="predicted"/>
<dbReference type="PROSITE" id="PS51645">
    <property type="entry name" value="PHR_CRY_ALPHA_BETA"/>
    <property type="match status" value="1"/>
</dbReference>
<comment type="cofactor">
    <cofactor evidence="1">
        <name>FAD</name>
        <dbReference type="ChEBI" id="CHEBI:57692"/>
    </cofactor>
</comment>
<keyword evidence="2" id="KW-0285">Flavoprotein</keyword>
<organism evidence="5">
    <name type="scientific">freshwater metagenome</name>
    <dbReference type="NCBI Taxonomy" id="449393"/>
    <lineage>
        <taxon>unclassified sequences</taxon>
        <taxon>metagenomes</taxon>
        <taxon>ecological metagenomes</taxon>
    </lineage>
</organism>
<gene>
    <name evidence="5" type="ORF">UFOPK3773_00454</name>
</gene>
<dbReference type="Gene3D" id="3.40.50.620">
    <property type="entry name" value="HUPs"/>
    <property type="match status" value="1"/>
</dbReference>
<dbReference type="PANTHER" id="PTHR11455">
    <property type="entry name" value="CRYPTOCHROME"/>
    <property type="match status" value="1"/>
</dbReference>
<name>A0A6J7IV49_9ZZZZ</name>
<dbReference type="GO" id="GO:0003677">
    <property type="term" value="F:DNA binding"/>
    <property type="evidence" value="ECO:0007669"/>
    <property type="project" value="TreeGrafter"/>
</dbReference>
<dbReference type="AlphaFoldDB" id="A0A6J7IV49"/>
<dbReference type="EMBL" id="CAFBNF010000031">
    <property type="protein sequence ID" value="CAB4934666.1"/>
    <property type="molecule type" value="Genomic_DNA"/>
</dbReference>
<dbReference type="SUPFAM" id="SSF52425">
    <property type="entry name" value="Cryptochrome/photolyase, N-terminal domain"/>
    <property type="match status" value="1"/>
</dbReference>
<dbReference type="InterPro" id="IPR006050">
    <property type="entry name" value="DNA_photolyase_N"/>
</dbReference>
<dbReference type="Pfam" id="PF00875">
    <property type="entry name" value="DNA_photolyase"/>
    <property type="match status" value="1"/>
</dbReference>
<sequence>MPTVHWFRRDLRLCDNPALLAAVDQARAEGDGQVTPLFVIDPALWEPAGDVRRAALVASLASLSDSLGGQLLVRSGRPATVVAEVARSVGAREVHVASDFAPYGSARDTRVEAALAQVGAELVRTGSPYAVAPGRVRKGDGTPYRVYTPFYRAWLAHGWRAPALDCPNDVEWRSSPDSELLPTSPELGALVLPPAGEPAALARWHAFRDAALASYDERRDLPAVAGTSGLSAALKWGEIHPRTLLRDLADQPDSEGVTVFRKEIAWREFYADVLLHHPRSVSESLDPRFAAMQHDEGEVADARFNAWCHGRTGYPFVDAGMRQLLAEGWMHNRVRMVVASFLVKDLHLPWWRGAEWFMRWLRDGDVASNQHGWQWAAGCGTDAAPYFRVFNPVSQGLRFDPAGDYVRAYIPELRHLPGRSAHEPWSAQGQLGELTSGEEGYPARIVDHGVEREECLRRFASLPRRT</sequence>
<keyword evidence="3" id="KW-0274">FAD</keyword>
<dbReference type="GO" id="GO:0009416">
    <property type="term" value="P:response to light stimulus"/>
    <property type="evidence" value="ECO:0007669"/>
    <property type="project" value="TreeGrafter"/>
</dbReference>
<dbReference type="InterPro" id="IPR014729">
    <property type="entry name" value="Rossmann-like_a/b/a_fold"/>
</dbReference>
<dbReference type="GO" id="GO:0071949">
    <property type="term" value="F:FAD binding"/>
    <property type="evidence" value="ECO:0007669"/>
    <property type="project" value="TreeGrafter"/>
</dbReference>
<dbReference type="InterPro" id="IPR005101">
    <property type="entry name" value="Cryptochr/Photolyase_FAD-bd"/>
</dbReference>
<evidence type="ECO:0000259" key="4">
    <source>
        <dbReference type="PROSITE" id="PS51645"/>
    </source>
</evidence>
<dbReference type="GO" id="GO:0003904">
    <property type="term" value="F:deoxyribodipyrimidine photo-lyase activity"/>
    <property type="evidence" value="ECO:0007669"/>
    <property type="project" value="TreeGrafter"/>
</dbReference>
<dbReference type="Gene3D" id="1.10.579.10">
    <property type="entry name" value="DNA Cyclobutane Dipyrimidine Photolyase, subunit A, domain 3"/>
    <property type="match status" value="1"/>
</dbReference>
<dbReference type="InterPro" id="IPR036155">
    <property type="entry name" value="Crypto/Photolyase_N_sf"/>
</dbReference>
<feature type="domain" description="Photolyase/cryptochrome alpha/beta" evidence="4">
    <location>
        <begin position="1"/>
        <end position="130"/>
    </location>
</feature>
<protein>
    <submittedName>
        <fullName evidence="5">Unannotated protein</fullName>
    </submittedName>
</protein>
<accession>A0A6J7IV49</accession>
<reference evidence="5" key="1">
    <citation type="submission" date="2020-05" db="EMBL/GenBank/DDBJ databases">
        <authorList>
            <person name="Chiriac C."/>
            <person name="Salcher M."/>
            <person name="Ghai R."/>
            <person name="Kavagutti S V."/>
        </authorList>
    </citation>
    <scope>NUCLEOTIDE SEQUENCE</scope>
</reference>
<dbReference type="SUPFAM" id="SSF48173">
    <property type="entry name" value="Cryptochrome/photolyase FAD-binding domain"/>
    <property type="match status" value="1"/>
</dbReference>
<evidence type="ECO:0000256" key="2">
    <source>
        <dbReference type="ARBA" id="ARBA00022630"/>
    </source>
</evidence>
<dbReference type="Gene3D" id="1.25.40.80">
    <property type="match status" value="1"/>
</dbReference>
<dbReference type="PRINTS" id="PR00147">
    <property type="entry name" value="DNAPHOTLYASE"/>
</dbReference>
<dbReference type="InterPro" id="IPR036134">
    <property type="entry name" value="Crypto/Photolyase_FAD-like_sf"/>
</dbReference>
<dbReference type="Pfam" id="PF03441">
    <property type="entry name" value="FAD_binding_7"/>
    <property type="match status" value="1"/>
</dbReference>
<dbReference type="PANTHER" id="PTHR11455:SF9">
    <property type="entry name" value="CRYPTOCHROME CIRCADIAN CLOCK 5 ISOFORM X1"/>
    <property type="match status" value="1"/>
</dbReference>
<evidence type="ECO:0000313" key="5">
    <source>
        <dbReference type="EMBL" id="CAB4934666.1"/>
    </source>
</evidence>
<evidence type="ECO:0000256" key="3">
    <source>
        <dbReference type="ARBA" id="ARBA00022827"/>
    </source>
</evidence>